<dbReference type="InterPro" id="IPR036890">
    <property type="entry name" value="HATPase_C_sf"/>
</dbReference>
<keyword evidence="10" id="KW-0902">Two-component regulatory system</keyword>
<dbReference type="PANTHER" id="PTHR45453">
    <property type="entry name" value="PHOSPHATE REGULON SENSOR PROTEIN PHOR"/>
    <property type="match status" value="1"/>
</dbReference>
<accession>A0A494YY15</accession>
<evidence type="ECO:0000259" key="14">
    <source>
        <dbReference type="PROSITE" id="PS50112"/>
    </source>
</evidence>
<evidence type="ECO:0000256" key="6">
    <source>
        <dbReference type="ARBA" id="ARBA00022679"/>
    </source>
</evidence>
<dbReference type="InterPro" id="IPR000014">
    <property type="entry name" value="PAS"/>
</dbReference>
<keyword evidence="17" id="KW-1185">Reference proteome</keyword>
<keyword evidence="11 12" id="KW-0472">Membrane</keyword>
<dbReference type="InterPro" id="IPR005467">
    <property type="entry name" value="His_kinase_dom"/>
</dbReference>
<evidence type="ECO:0000256" key="9">
    <source>
        <dbReference type="ARBA" id="ARBA00022840"/>
    </source>
</evidence>
<dbReference type="NCBIfam" id="NF046044">
    <property type="entry name" value="PnpS"/>
    <property type="match status" value="1"/>
</dbReference>
<evidence type="ECO:0000313" key="16">
    <source>
        <dbReference type="EMBL" id="RKQ14908.1"/>
    </source>
</evidence>
<dbReference type="GO" id="GO:0005524">
    <property type="term" value="F:ATP binding"/>
    <property type="evidence" value="ECO:0007669"/>
    <property type="project" value="UniProtKB-KW"/>
</dbReference>
<dbReference type="FunFam" id="1.10.287.130:FF:000001">
    <property type="entry name" value="Two-component sensor histidine kinase"/>
    <property type="match status" value="1"/>
</dbReference>
<dbReference type="GO" id="GO:0004721">
    <property type="term" value="F:phosphoprotein phosphatase activity"/>
    <property type="evidence" value="ECO:0007669"/>
    <property type="project" value="TreeGrafter"/>
</dbReference>
<dbReference type="Pfam" id="PF00512">
    <property type="entry name" value="HisKA"/>
    <property type="match status" value="1"/>
</dbReference>
<evidence type="ECO:0000256" key="7">
    <source>
        <dbReference type="ARBA" id="ARBA00022741"/>
    </source>
</evidence>
<keyword evidence="6" id="KW-0808">Transferase</keyword>
<evidence type="ECO:0000256" key="11">
    <source>
        <dbReference type="ARBA" id="ARBA00023136"/>
    </source>
</evidence>
<feature type="domain" description="HAMP" evidence="15">
    <location>
        <begin position="57"/>
        <end position="109"/>
    </location>
</feature>
<dbReference type="Gene3D" id="3.30.565.10">
    <property type="entry name" value="Histidine kinase-like ATPase, C-terminal domain"/>
    <property type="match status" value="1"/>
</dbReference>
<dbReference type="InterPro" id="IPR036097">
    <property type="entry name" value="HisK_dim/P_sf"/>
</dbReference>
<dbReference type="GO" id="GO:0000155">
    <property type="term" value="F:phosphorelay sensor kinase activity"/>
    <property type="evidence" value="ECO:0007669"/>
    <property type="project" value="InterPro"/>
</dbReference>
<dbReference type="SMART" id="SM00388">
    <property type="entry name" value="HisKA"/>
    <property type="match status" value="1"/>
</dbReference>
<evidence type="ECO:0000256" key="2">
    <source>
        <dbReference type="ARBA" id="ARBA00004651"/>
    </source>
</evidence>
<organism evidence="16 17">
    <name type="scientific">Oceanobacillus bengalensis</name>
    <dbReference type="NCBI Taxonomy" id="1435466"/>
    <lineage>
        <taxon>Bacteria</taxon>
        <taxon>Bacillati</taxon>
        <taxon>Bacillota</taxon>
        <taxon>Bacilli</taxon>
        <taxon>Bacillales</taxon>
        <taxon>Bacillaceae</taxon>
        <taxon>Oceanobacillus</taxon>
    </lineage>
</organism>
<protein>
    <recommendedName>
        <fullName evidence="3">histidine kinase</fullName>
        <ecNumber evidence="3">2.7.13.3</ecNumber>
    </recommendedName>
</protein>
<evidence type="ECO:0000256" key="5">
    <source>
        <dbReference type="ARBA" id="ARBA00022553"/>
    </source>
</evidence>
<dbReference type="Gene3D" id="1.10.287.130">
    <property type="match status" value="1"/>
</dbReference>
<dbReference type="NCBIfam" id="TIGR00229">
    <property type="entry name" value="sensory_box"/>
    <property type="match status" value="1"/>
</dbReference>
<dbReference type="CDD" id="cd06225">
    <property type="entry name" value="HAMP"/>
    <property type="match status" value="1"/>
</dbReference>
<dbReference type="PROSITE" id="PS50112">
    <property type="entry name" value="PAS"/>
    <property type="match status" value="1"/>
</dbReference>
<dbReference type="SUPFAM" id="SSF158472">
    <property type="entry name" value="HAMP domain-like"/>
    <property type="match status" value="1"/>
</dbReference>
<comment type="subcellular location">
    <subcellularLocation>
        <location evidence="2">Cell membrane</location>
        <topology evidence="2">Multi-pass membrane protein</topology>
    </subcellularLocation>
</comment>
<comment type="caution">
    <text evidence="16">The sequence shown here is derived from an EMBL/GenBank/DDBJ whole genome shotgun (WGS) entry which is preliminary data.</text>
</comment>
<dbReference type="Gene3D" id="3.30.450.20">
    <property type="entry name" value="PAS domain"/>
    <property type="match status" value="1"/>
</dbReference>
<dbReference type="PROSITE" id="PS50885">
    <property type="entry name" value="HAMP"/>
    <property type="match status" value="1"/>
</dbReference>
<comment type="catalytic activity">
    <reaction evidence="1">
        <text>ATP + protein L-histidine = ADP + protein N-phospho-L-histidine.</text>
        <dbReference type="EC" id="2.7.13.3"/>
    </reaction>
</comment>
<evidence type="ECO:0000256" key="1">
    <source>
        <dbReference type="ARBA" id="ARBA00000085"/>
    </source>
</evidence>
<gene>
    <name evidence="16" type="ORF">D8M05_11630</name>
</gene>
<dbReference type="InterPro" id="IPR035965">
    <property type="entry name" value="PAS-like_dom_sf"/>
</dbReference>
<dbReference type="SMART" id="SM00091">
    <property type="entry name" value="PAS"/>
    <property type="match status" value="1"/>
</dbReference>
<evidence type="ECO:0000256" key="3">
    <source>
        <dbReference type="ARBA" id="ARBA00012438"/>
    </source>
</evidence>
<feature type="transmembrane region" description="Helical" evidence="12">
    <location>
        <begin position="36"/>
        <end position="56"/>
    </location>
</feature>
<dbReference type="CDD" id="cd00075">
    <property type="entry name" value="HATPase"/>
    <property type="match status" value="1"/>
</dbReference>
<dbReference type="InterPro" id="IPR004358">
    <property type="entry name" value="Sig_transdc_His_kin-like_C"/>
</dbReference>
<feature type="domain" description="Histidine kinase" evidence="13">
    <location>
        <begin position="239"/>
        <end position="454"/>
    </location>
</feature>
<dbReference type="SUPFAM" id="SSF55874">
    <property type="entry name" value="ATPase domain of HSP90 chaperone/DNA topoisomerase II/histidine kinase"/>
    <property type="match status" value="1"/>
</dbReference>
<keyword evidence="4" id="KW-1003">Cell membrane</keyword>
<evidence type="ECO:0000256" key="10">
    <source>
        <dbReference type="ARBA" id="ARBA00023012"/>
    </source>
</evidence>
<feature type="domain" description="PAS" evidence="14">
    <location>
        <begin position="114"/>
        <end position="158"/>
    </location>
</feature>
<dbReference type="RefSeq" id="WP_121131957.1">
    <property type="nucleotide sequence ID" value="NZ_JBHUFK010000037.1"/>
</dbReference>
<dbReference type="SUPFAM" id="SSF47384">
    <property type="entry name" value="Homodimeric domain of signal transducing histidine kinase"/>
    <property type="match status" value="1"/>
</dbReference>
<dbReference type="EC" id="2.7.13.3" evidence="3"/>
<keyword evidence="12" id="KW-0812">Transmembrane</keyword>
<dbReference type="Pfam" id="PF02518">
    <property type="entry name" value="HATPase_c"/>
    <property type="match status" value="1"/>
</dbReference>
<dbReference type="InterPro" id="IPR050351">
    <property type="entry name" value="BphY/WalK/GraS-like"/>
</dbReference>
<reference evidence="16 17" key="1">
    <citation type="journal article" date="2015" name="Antonie Van Leeuwenhoek">
        <title>Oceanobacillus bengalensis sp. nov., a bacterium isolated from seawater of the Bay of Bengal.</title>
        <authorList>
            <person name="Yongchang O."/>
            <person name="Xiang W."/>
            <person name="Wang G."/>
        </authorList>
    </citation>
    <scope>NUCLEOTIDE SEQUENCE [LARGE SCALE GENOMIC DNA]</scope>
    <source>
        <strain evidence="16 17">MCCC 1K00260</strain>
    </source>
</reference>
<keyword evidence="7" id="KW-0547">Nucleotide-binding</keyword>
<dbReference type="CDD" id="cd00130">
    <property type="entry name" value="PAS"/>
    <property type="match status" value="1"/>
</dbReference>
<evidence type="ECO:0000256" key="8">
    <source>
        <dbReference type="ARBA" id="ARBA00022777"/>
    </source>
</evidence>
<dbReference type="GO" id="GO:0006355">
    <property type="term" value="P:regulation of DNA-templated transcription"/>
    <property type="evidence" value="ECO:0007669"/>
    <property type="project" value="InterPro"/>
</dbReference>
<dbReference type="GO" id="GO:0005886">
    <property type="term" value="C:plasma membrane"/>
    <property type="evidence" value="ECO:0007669"/>
    <property type="project" value="UniProtKB-SubCell"/>
</dbReference>
<dbReference type="FunFam" id="3.30.565.10:FF:000006">
    <property type="entry name" value="Sensor histidine kinase WalK"/>
    <property type="match status" value="1"/>
</dbReference>
<evidence type="ECO:0000259" key="15">
    <source>
        <dbReference type="PROSITE" id="PS50885"/>
    </source>
</evidence>
<dbReference type="InterPro" id="IPR003661">
    <property type="entry name" value="HisK_dim/P_dom"/>
</dbReference>
<dbReference type="Proteomes" id="UP000281813">
    <property type="component" value="Unassembled WGS sequence"/>
</dbReference>
<dbReference type="Gene3D" id="6.10.340.10">
    <property type="match status" value="1"/>
</dbReference>
<dbReference type="SMART" id="SM00387">
    <property type="entry name" value="HATPase_c"/>
    <property type="match status" value="1"/>
</dbReference>
<dbReference type="InterPro" id="IPR003594">
    <property type="entry name" value="HATPase_dom"/>
</dbReference>
<keyword evidence="9" id="KW-0067">ATP-binding</keyword>
<dbReference type="PANTHER" id="PTHR45453:SF1">
    <property type="entry name" value="PHOSPHATE REGULON SENSOR PROTEIN PHOR"/>
    <property type="match status" value="1"/>
</dbReference>
<dbReference type="InterPro" id="IPR013767">
    <property type="entry name" value="PAS_fold"/>
</dbReference>
<dbReference type="EMBL" id="RBZO01000017">
    <property type="protein sequence ID" value="RKQ14908.1"/>
    <property type="molecule type" value="Genomic_DNA"/>
</dbReference>
<dbReference type="Pfam" id="PF00989">
    <property type="entry name" value="PAS"/>
    <property type="match status" value="1"/>
</dbReference>
<evidence type="ECO:0000313" key="17">
    <source>
        <dbReference type="Proteomes" id="UP000281813"/>
    </source>
</evidence>
<dbReference type="GO" id="GO:0016036">
    <property type="term" value="P:cellular response to phosphate starvation"/>
    <property type="evidence" value="ECO:0007669"/>
    <property type="project" value="TreeGrafter"/>
</dbReference>
<keyword evidence="5" id="KW-0597">Phosphoprotein</keyword>
<dbReference type="AlphaFoldDB" id="A0A494YY15"/>
<dbReference type="SUPFAM" id="SSF55785">
    <property type="entry name" value="PYP-like sensor domain (PAS domain)"/>
    <property type="match status" value="1"/>
</dbReference>
<evidence type="ECO:0000259" key="13">
    <source>
        <dbReference type="PROSITE" id="PS50109"/>
    </source>
</evidence>
<keyword evidence="8" id="KW-0418">Kinase</keyword>
<evidence type="ECO:0000256" key="12">
    <source>
        <dbReference type="SAM" id="Phobius"/>
    </source>
</evidence>
<feature type="transmembrane region" description="Helical" evidence="12">
    <location>
        <begin position="12"/>
        <end position="30"/>
    </location>
</feature>
<dbReference type="InterPro" id="IPR003660">
    <property type="entry name" value="HAMP_dom"/>
</dbReference>
<dbReference type="PRINTS" id="PR00344">
    <property type="entry name" value="BCTRLSENSOR"/>
</dbReference>
<evidence type="ECO:0000256" key="4">
    <source>
        <dbReference type="ARBA" id="ARBA00022475"/>
    </source>
</evidence>
<dbReference type="PROSITE" id="PS50109">
    <property type="entry name" value="HIS_KIN"/>
    <property type="match status" value="1"/>
</dbReference>
<sequence length="454" mass="52465">MRDLFKKPLINFTYIISFLMLFTGIVLSTIVENFIILIAVLLFDLILFLVILQFIYTSYMKPVKKATEVINEIGNGNYQARFNHSTNDYIGKLSYKINTLSRNLREISIQEQAQSEQLSTIIDNTQNGLVLIDEKGYIHLVNRKFITMFGKTSKEYNGYIYYDVLEHEIFHKTVQNTFLYEKNIKSEFSHYIGIEKHYFEIIGVPIFNEKDRLKGAVIVIHDITELKKLEIMRKDFVANVSHELRTPITSIKGFAETLLEDGINDRENAKEFLKIIYKESDRMQLLIEDLLTLSRLEEENFQLVLNKIDVSELADEIVPTFLLKARKKKLNLTVSIEDKLELKADKEKLKQIFINLLDNAMHYTPENGKITLTVTSTADYVHIKVSDTGIGIEQKALPRIFERFYRVDKARSRNTGGTGLGLAIVKHIVEVHEGKITIDSEVNEGTNVHVYLPR</sequence>
<dbReference type="OrthoDB" id="9813151at2"/>
<keyword evidence="12" id="KW-1133">Transmembrane helix</keyword>
<dbReference type="CDD" id="cd00082">
    <property type="entry name" value="HisKA"/>
    <property type="match status" value="1"/>
</dbReference>
<proteinExistence type="predicted"/>
<name>A0A494YY15_9BACI</name>